<dbReference type="PANTHER" id="PTHR12302:SF3">
    <property type="entry name" value="SERINE_THREONINE-PROTEIN KINASE 31"/>
    <property type="match status" value="1"/>
</dbReference>
<reference evidence="6 7" key="1">
    <citation type="submission" date="2024-03" db="EMBL/GenBank/DDBJ databases">
        <title>The Acrasis kona genome and developmental transcriptomes reveal deep origins of eukaryotic multicellular pathways.</title>
        <authorList>
            <person name="Sheikh S."/>
            <person name="Fu C.-J."/>
            <person name="Brown M.W."/>
            <person name="Baldauf S.L."/>
        </authorList>
    </citation>
    <scope>NUCLEOTIDE SEQUENCE [LARGE SCALE GENOMIC DNA]</scope>
    <source>
        <strain evidence="6 7">ATCC MYA-3509</strain>
    </source>
</reference>
<protein>
    <submittedName>
        <fullName evidence="6">Endonuclease LCL3</fullName>
    </submittedName>
</protein>
<dbReference type="PANTHER" id="PTHR12302">
    <property type="entry name" value="EBNA2 BINDING PROTEIN P100"/>
    <property type="match status" value="1"/>
</dbReference>
<evidence type="ECO:0000256" key="1">
    <source>
        <dbReference type="ARBA" id="ARBA00022722"/>
    </source>
</evidence>
<evidence type="ECO:0000256" key="2">
    <source>
        <dbReference type="ARBA" id="ARBA00022759"/>
    </source>
</evidence>
<evidence type="ECO:0000259" key="5">
    <source>
        <dbReference type="PROSITE" id="PS50830"/>
    </source>
</evidence>
<keyword evidence="4" id="KW-0472">Membrane</keyword>
<dbReference type="GO" id="GO:0016787">
    <property type="term" value="F:hydrolase activity"/>
    <property type="evidence" value="ECO:0007669"/>
    <property type="project" value="UniProtKB-KW"/>
</dbReference>
<name>A0AAW2ZBG5_9EUKA</name>
<organism evidence="6 7">
    <name type="scientific">Acrasis kona</name>
    <dbReference type="NCBI Taxonomy" id="1008807"/>
    <lineage>
        <taxon>Eukaryota</taxon>
        <taxon>Discoba</taxon>
        <taxon>Heterolobosea</taxon>
        <taxon>Tetramitia</taxon>
        <taxon>Eutetramitia</taxon>
        <taxon>Acrasidae</taxon>
        <taxon>Acrasis</taxon>
    </lineage>
</organism>
<dbReference type="AlphaFoldDB" id="A0AAW2ZBG5"/>
<dbReference type="SMART" id="SM00318">
    <property type="entry name" value="SNc"/>
    <property type="match status" value="1"/>
</dbReference>
<keyword evidence="4" id="KW-1133">Transmembrane helix</keyword>
<dbReference type="GO" id="GO:0005739">
    <property type="term" value="C:mitochondrion"/>
    <property type="evidence" value="ECO:0007669"/>
    <property type="project" value="TreeGrafter"/>
</dbReference>
<evidence type="ECO:0000313" key="7">
    <source>
        <dbReference type="Proteomes" id="UP001431209"/>
    </source>
</evidence>
<dbReference type="InterPro" id="IPR035437">
    <property type="entry name" value="SNase_OB-fold_sf"/>
</dbReference>
<dbReference type="Pfam" id="PF00565">
    <property type="entry name" value="SNase"/>
    <property type="match status" value="1"/>
</dbReference>
<proteinExistence type="predicted"/>
<keyword evidence="3" id="KW-0378">Hydrolase</keyword>
<feature type="transmembrane region" description="Helical" evidence="4">
    <location>
        <begin position="48"/>
        <end position="65"/>
    </location>
</feature>
<dbReference type="InterPro" id="IPR016071">
    <property type="entry name" value="Staphylococal_nuclease_OB-fold"/>
</dbReference>
<comment type="caution">
    <text evidence="6">The sequence shown here is derived from an EMBL/GenBank/DDBJ whole genome shotgun (WGS) entry which is preliminary data.</text>
</comment>
<dbReference type="Gene3D" id="2.40.50.90">
    <property type="match status" value="1"/>
</dbReference>
<keyword evidence="2 6" id="KW-0255">Endonuclease</keyword>
<gene>
    <name evidence="6" type="ORF">AKO1_001868</name>
</gene>
<evidence type="ECO:0000313" key="6">
    <source>
        <dbReference type="EMBL" id="KAL0486255.1"/>
    </source>
</evidence>
<dbReference type="Proteomes" id="UP001431209">
    <property type="component" value="Unassembled WGS sequence"/>
</dbReference>
<dbReference type="GO" id="GO:0004519">
    <property type="term" value="F:endonuclease activity"/>
    <property type="evidence" value="ECO:0007669"/>
    <property type="project" value="UniProtKB-KW"/>
</dbReference>
<evidence type="ECO:0000256" key="4">
    <source>
        <dbReference type="SAM" id="Phobius"/>
    </source>
</evidence>
<keyword evidence="4" id="KW-0812">Transmembrane</keyword>
<keyword evidence="1" id="KW-0540">Nuclease</keyword>
<evidence type="ECO:0000256" key="3">
    <source>
        <dbReference type="ARBA" id="ARBA00022801"/>
    </source>
</evidence>
<sequence>MSNDKSIGDAIRNFTKFDDIKAYYNKTISKLDRNQTFNSIKSATKDPIVVNVLVGVGTLTSYFIIRKLYTGFFRRIKNIGDVRDVDIERQRILKGVCVSVGDGDNFRFFHKPTMRWFMRPPKRSSTNKLDDFTLHVRLAGMDAPECAHFGLPGQPMGEEVKSWLKNFLIGNNVTIQLLKKDQYQRVVCEVHVRKWWYWLKLRQLNVSRYMLQQGFGVAYEGISEIYSNKRNNDARKKEYQEIEQKARKQKIGMWSIKNMESPRDYKKRVKK</sequence>
<feature type="domain" description="TNase-like" evidence="5">
    <location>
        <begin position="91"/>
        <end position="256"/>
    </location>
</feature>
<accession>A0AAW2ZBG5</accession>
<dbReference type="PROSITE" id="PS50830">
    <property type="entry name" value="TNASE_3"/>
    <property type="match status" value="1"/>
</dbReference>
<dbReference type="EMBL" id="JAOPGA020001211">
    <property type="protein sequence ID" value="KAL0486255.1"/>
    <property type="molecule type" value="Genomic_DNA"/>
</dbReference>
<dbReference type="SUPFAM" id="SSF50199">
    <property type="entry name" value="Staphylococcal nuclease"/>
    <property type="match status" value="1"/>
</dbReference>
<keyword evidence="7" id="KW-1185">Reference proteome</keyword>